<dbReference type="SMART" id="SM01321">
    <property type="entry name" value="Y1_Tnp"/>
    <property type="match status" value="1"/>
</dbReference>
<organism evidence="2 3">
    <name type="scientific">Runella defluvii</name>
    <dbReference type="NCBI Taxonomy" id="370973"/>
    <lineage>
        <taxon>Bacteria</taxon>
        <taxon>Pseudomonadati</taxon>
        <taxon>Bacteroidota</taxon>
        <taxon>Cytophagia</taxon>
        <taxon>Cytophagales</taxon>
        <taxon>Spirosomataceae</taxon>
        <taxon>Runella</taxon>
    </lineage>
</organism>
<keyword evidence="3" id="KW-1185">Reference proteome</keyword>
<dbReference type="AlphaFoldDB" id="A0A7W5ZPM1"/>
<proteinExistence type="predicted"/>
<comment type="caution">
    <text evidence="2">The sequence shown here is derived from an EMBL/GenBank/DDBJ whole genome shotgun (WGS) entry which is preliminary data.</text>
</comment>
<dbReference type="InterPro" id="IPR002686">
    <property type="entry name" value="Transposase_17"/>
</dbReference>
<accession>A0A7W5ZPM1</accession>
<dbReference type="PANTHER" id="PTHR34322">
    <property type="entry name" value="TRANSPOSASE, Y1_TNP DOMAIN-CONTAINING"/>
    <property type="match status" value="1"/>
</dbReference>
<reference evidence="2 3" key="1">
    <citation type="submission" date="2020-08" db="EMBL/GenBank/DDBJ databases">
        <title>Genomic Encyclopedia of Type Strains, Phase IV (KMG-IV): sequencing the most valuable type-strain genomes for metagenomic binning, comparative biology and taxonomic classification.</title>
        <authorList>
            <person name="Goeker M."/>
        </authorList>
    </citation>
    <scope>NUCLEOTIDE SEQUENCE [LARGE SCALE GENOMIC DNA]</scope>
    <source>
        <strain evidence="2 3">DSM 17976</strain>
    </source>
</reference>
<name>A0A7W5ZPM1_9BACT</name>
<dbReference type="InterPro" id="IPR036515">
    <property type="entry name" value="Transposase_17_sf"/>
</dbReference>
<dbReference type="PANTHER" id="PTHR34322:SF2">
    <property type="entry name" value="TRANSPOSASE IS200-LIKE DOMAIN-CONTAINING PROTEIN"/>
    <property type="match status" value="1"/>
</dbReference>
<gene>
    <name evidence="2" type="ORF">FHS57_004450</name>
</gene>
<sequence>MKGLGLFEPDKFYHLVNHAVGSENLFRCSDNYYYFLNRYAYHTQEVLKTYAYCLMPNHFHLLVRVCSWDELEKAPKFEGVVHKFVMQKISNWLNGYARAYNIKYERKGALFIDYTKRFEVDNEEYFTAAVNYIHQNPVNHGFVSHPYDWEHSSYHAFLSQKSTKLKRDEVVEWFRGTNEFQKFHQMNKGNLDDLIEGF</sequence>
<evidence type="ECO:0000313" key="3">
    <source>
        <dbReference type="Proteomes" id="UP000541352"/>
    </source>
</evidence>
<dbReference type="GO" id="GO:0006313">
    <property type="term" value="P:DNA transposition"/>
    <property type="evidence" value="ECO:0007669"/>
    <property type="project" value="InterPro"/>
</dbReference>
<dbReference type="Gene3D" id="3.30.70.1290">
    <property type="entry name" value="Transposase IS200-like"/>
    <property type="match status" value="1"/>
</dbReference>
<evidence type="ECO:0000313" key="2">
    <source>
        <dbReference type="EMBL" id="MBB3840430.1"/>
    </source>
</evidence>
<dbReference type="GO" id="GO:0004803">
    <property type="term" value="F:transposase activity"/>
    <property type="evidence" value="ECO:0007669"/>
    <property type="project" value="InterPro"/>
</dbReference>
<dbReference type="SUPFAM" id="SSF143422">
    <property type="entry name" value="Transposase IS200-like"/>
    <property type="match status" value="1"/>
</dbReference>
<dbReference type="EMBL" id="JACIBY010000011">
    <property type="protein sequence ID" value="MBB3840430.1"/>
    <property type="molecule type" value="Genomic_DNA"/>
</dbReference>
<dbReference type="Proteomes" id="UP000541352">
    <property type="component" value="Unassembled WGS sequence"/>
</dbReference>
<protein>
    <submittedName>
        <fullName evidence="2">REP element-mobilizing transposase RayT</fullName>
    </submittedName>
</protein>
<dbReference type="RefSeq" id="WP_183977401.1">
    <property type="nucleotide sequence ID" value="NZ_JACIBY010000011.1"/>
</dbReference>
<feature type="domain" description="Transposase IS200-like" evidence="1">
    <location>
        <begin position="8"/>
        <end position="136"/>
    </location>
</feature>
<dbReference type="GO" id="GO:0003677">
    <property type="term" value="F:DNA binding"/>
    <property type="evidence" value="ECO:0007669"/>
    <property type="project" value="InterPro"/>
</dbReference>
<evidence type="ECO:0000259" key="1">
    <source>
        <dbReference type="SMART" id="SM01321"/>
    </source>
</evidence>